<dbReference type="InterPro" id="IPR000182">
    <property type="entry name" value="GNAT_dom"/>
</dbReference>
<dbReference type="EMBL" id="CP060007">
    <property type="protein sequence ID" value="QNA44584.1"/>
    <property type="molecule type" value="Genomic_DNA"/>
</dbReference>
<keyword evidence="1" id="KW-0808">Transferase</keyword>
<dbReference type="Proteomes" id="UP000515344">
    <property type="component" value="Chromosome"/>
</dbReference>
<protein>
    <submittedName>
        <fullName evidence="4">GNAT family N-acetyltransferase</fullName>
    </submittedName>
</protein>
<sequence length="151" mass="17253">MLSLIKTNSDSSDFRSLVVLLDADLQERYGEQQAFFSQFNKLDHIHHVIVAYENNQPVGCGAFKEYELGVAEIKRMYVKPTHRGKGIAGAILSDLEQWAKEEGFKSCILETGFNQPEAIRVYEREGYKHIPNYGQYVGVEISLCMKKFLVE</sequence>
<evidence type="ECO:0000313" key="4">
    <source>
        <dbReference type="EMBL" id="QNA44584.1"/>
    </source>
</evidence>
<dbReference type="InterPro" id="IPR050832">
    <property type="entry name" value="Bact_Acetyltransf"/>
</dbReference>
<gene>
    <name evidence="4" type="ORF">H4075_21420</name>
</gene>
<name>A0A7G5XGI1_9BACT</name>
<dbReference type="RefSeq" id="WP_182802907.1">
    <property type="nucleotide sequence ID" value="NZ_CP060007.1"/>
</dbReference>
<dbReference type="SUPFAM" id="SSF55729">
    <property type="entry name" value="Acyl-CoA N-acyltransferases (Nat)"/>
    <property type="match status" value="1"/>
</dbReference>
<dbReference type="Gene3D" id="3.40.630.30">
    <property type="match status" value="1"/>
</dbReference>
<dbReference type="CDD" id="cd04301">
    <property type="entry name" value="NAT_SF"/>
    <property type="match status" value="1"/>
</dbReference>
<evidence type="ECO:0000256" key="2">
    <source>
        <dbReference type="ARBA" id="ARBA00023315"/>
    </source>
</evidence>
<proteinExistence type="predicted"/>
<dbReference type="Pfam" id="PF00583">
    <property type="entry name" value="Acetyltransf_1"/>
    <property type="match status" value="1"/>
</dbReference>
<reference evidence="5" key="1">
    <citation type="submission" date="2020-08" db="EMBL/GenBank/DDBJ databases">
        <title>Lacibacter sp. S13-6-6 genome sequencing.</title>
        <authorList>
            <person name="Jin L."/>
        </authorList>
    </citation>
    <scope>NUCLEOTIDE SEQUENCE [LARGE SCALE GENOMIC DNA]</scope>
    <source>
        <strain evidence="5">S13-6-6</strain>
    </source>
</reference>
<organism evidence="4 5">
    <name type="scientific">Lacibacter sediminis</name>
    <dbReference type="NCBI Taxonomy" id="2760713"/>
    <lineage>
        <taxon>Bacteria</taxon>
        <taxon>Pseudomonadati</taxon>
        <taxon>Bacteroidota</taxon>
        <taxon>Chitinophagia</taxon>
        <taxon>Chitinophagales</taxon>
        <taxon>Chitinophagaceae</taxon>
        <taxon>Lacibacter</taxon>
    </lineage>
</organism>
<evidence type="ECO:0000259" key="3">
    <source>
        <dbReference type="PROSITE" id="PS51186"/>
    </source>
</evidence>
<accession>A0A7G5XGI1</accession>
<dbReference type="KEGG" id="lacs:H4075_21420"/>
<dbReference type="PANTHER" id="PTHR43877:SF2">
    <property type="entry name" value="AMINOALKYLPHOSPHONATE N-ACETYLTRANSFERASE-RELATED"/>
    <property type="match status" value="1"/>
</dbReference>
<dbReference type="PANTHER" id="PTHR43877">
    <property type="entry name" value="AMINOALKYLPHOSPHONATE N-ACETYLTRANSFERASE-RELATED-RELATED"/>
    <property type="match status" value="1"/>
</dbReference>
<dbReference type="PROSITE" id="PS51186">
    <property type="entry name" value="GNAT"/>
    <property type="match status" value="1"/>
</dbReference>
<evidence type="ECO:0000313" key="5">
    <source>
        <dbReference type="Proteomes" id="UP000515344"/>
    </source>
</evidence>
<evidence type="ECO:0000256" key="1">
    <source>
        <dbReference type="ARBA" id="ARBA00022679"/>
    </source>
</evidence>
<dbReference type="GO" id="GO:0016747">
    <property type="term" value="F:acyltransferase activity, transferring groups other than amino-acyl groups"/>
    <property type="evidence" value="ECO:0007669"/>
    <property type="project" value="InterPro"/>
</dbReference>
<dbReference type="InterPro" id="IPR016181">
    <property type="entry name" value="Acyl_CoA_acyltransferase"/>
</dbReference>
<keyword evidence="5" id="KW-1185">Reference proteome</keyword>
<keyword evidence="2" id="KW-0012">Acyltransferase</keyword>
<dbReference type="AlphaFoldDB" id="A0A7G5XGI1"/>
<feature type="domain" description="N-acetyltransferase" evidence="3">
    <location>
        <begin position="3"/>
        <end position="150"/>
    </location>
</feature>